<feature type="domain" description="Right handed beta helix" evidence="2">
    <location>
        <begin position="230"/>
        <end position="391"/>
    </location>
</feature>
<dbReference type="RefSeq" id="WP_235177797.1">
    <property type="nucleotide sequence ID" value="NZ_JAKFFV010000005.1"/>
</dbReference>
<name>A0A9X1U113_9BACT</name>
<evidence type="ECO:0000256" key="1">
    <source>
        <dbReference type="SAM" id="SignalP"/>
    </source>
</evidence>
<dbReference type="Gene3D" id="2.160.20.10">
    <property type="entry name" value="Single-stranded right-handed beta-helix, Pectin lyase-like"/>
    <property type="match status" value="1"/>
</dbReference>
<organism evidence="3 4">
    <name type="scientific">Dyadobacter chenhuakuii</name>
    <dbReference type="NCBI Taxonomy" id="2909339"/>
    <lineage>
        <taxon>Bacteria</taxon>
        <taxon>Pseudomonadati</taxon>
        <taxon>Bacteroidota</taxon>
        <taxon>Cytophagia</taxon>
        <taxon>Cytophagales</taxon>
        <taxon>Spirosomataceae</taxon>
        <taxon>Dyadobacter</taxon>
    </lineage>
</organism>
<evidence type="ECO:0000259" key="2">
    <source>
        <dbReference type="Pfam" id="PF13229"/>
    </source>
</evidence>
<evidence type="ECO:0000313" key="3">
    <source>
        <dbReference type="EMBL" id="MCF2498836.1"/>
    </source>
</evidence>
<dbReference type="SMART" id="SM00710">
    <property type="entry name" value="PbH1"/>
    <property type="match status" value="5"/>
</dbReference>
<keyword evidence="1" id="KW-0732">Signal</keyword>
<dbReference type="AlphaFoldDB" id="A0A9X1U113"/>
<dbReference type="InterPro" id="IPR012334">
    <property type="entry name" value="Pectin_lyas_fold"/>
</dbReference>
<feature type="chain" id="PRO_5040771623" evidence="1">
    <location>
        <begin position="21"/>
        <end position="440"/>
    </location>
</feature>
<dbReference type="InterPro" id="IPR006626">
    <property type="entry name" value="PbH1"/>
</dbReference>
<reference evidence="3" key="1">
    <citation type="submission" date="2022-01" db="EMBL/GenBank/DDBJ databases">
        <title>Novel species in genus Dyadobacter.</title>
        <authorList>
            <person name="Ma C."/>
        </authorList>
    </citation>
    <scope>NUCLEOTIDE SEQUENCE</scope>
    <source>
        <strain evidence="3">CY357</strain>
    </source>
</reference>
<dbReference type="SUPFAM" id="SSF51126">
    <property type="entry name" value="Pectin lyase-like"/>
    <property type="match status" value="1"/>
</dbReference>
<comment type="caution">
    <text evidence="3">The sequence shown here is derived from an EMBL/GenBank/DDBJ whole genome shotgun (WGS) entry which is preliminary data.</text>
</comment>
<dbReference type="Pfam" id="PF13229">
    <property type="entry name" value="Beta_helix"/>
    <property type="match status" value="1"/>
</dbReference>
<dbReference type="InterPro" id="IPR011050">
    <property type="entry name" value="Pectin_lyase_fold/virulence"/>
</dbReference>
<sequence length="440" mass="48061">MKLTALWATVICLHFFCSQAYSQRKVLSYDSTKHSSRANKAVIRLNIQKDFGAVPNDTINDQAAFEAASEFINSRKGNCELLIPTGTYIVGKQIKLKNRDYYYRGADVIQITNSKNVVVKGQPGSKLLYDTGFRFGSFNPEDGSSSDITLDCTPKTKTTSNKRADLGRCIAIASSSNVRIENLILDGNFYSENLNNMNTFKVKCTDKQSKSFDPKKINIGGGYGDCGIQLAHYGVFISHSGNIVVEKVTAKRFGLDGMQIANSHTAATQKNIKVIDCDLDFNARTGLALTGGDQIDIINTSLTNTGRCLYAATGTGVDIEAQIDAKRQEKLVTNVKFLKCKFSNNSSGEILAKFGLGSSNITFDGCNIRSSSRAINLGRKNTGYRFVNNRISGTKVVLLEDQKVDIRDEAQAKKTISAKSTASSRTSGSANIFQNNILVE</sequence>
<evidence type="ECO:0000313" key="4">
    <source>
        <dbReference type="Proteomes" id="UP001139411"/>
    </source>
</evidence>
<protein>
    <submittedName>
        <fullName evidence="3">Right-handed parallel beta-helix repeat-containing protein</fullName>
    </submittedName>
</protein>
<accession>A0A9X1U113</accession>
<proteinExistence type="predicted"/>
<feature type="signal peptide" evidence="1">
    <location>
        <begin position="1"/>
        <end position="20"/>
    </location>
</feature>
<gene>
    <name evidence="3" type="ORF">L0661_10975</name>
</gene>
<dbReference type="InterPro" id="IPR039448">
    <property type="entry name" value="Beta_helix"/>
</dbReference>
<dbReference type="Proteomes" id="UP001139411">
    <property type="component" value="Unassembled WGS sequence"/>
</dbReference>
<dbReference type="EMBL" id="JAKFFV010000005">
    <property type="protein sequence ID" value="MCF2498836.1"/>
    <property type="molecule type" value="Genomic_DNA"/>
</dbReference>